<comment type="caution">
    <text evidence="2">The sequence shown here is derived from an EMBL/GenBank/DDBJ whole genome shotgun (WGS) entry which is preliminary data.</text>
</comment>
<evidence type="ECO:0000313" key="3">
    <source>
        <dbReference type="Proteomes" id="UP000585614"/>
    </source>
</evidence>
<protein>
    <submittedName>
        <fullName evidence="2">DNA methyltransferase 1</fullName>
    </submittedName>
</protein>
<feature type="region of interest" description="Disordered" evidence="1">
    <location>
        <begin position="29"/>
        <end position="81"/>
    </location>
</feature>
<dbReference type="AlphaFoldDB" id="A0A7J7TZR2"/>
<reference evidence="2 3" key="1">
    <citation type="journal article" date="2020" name="Nature">
        <title>Six reference-quality genomes reveal evolution of bat adaptations.</title>
        <authorList>
            <person name="Jebb D."/>
            <person name="Huang Z."/>
            <person name="Pippel M."/>
            <person name="Hughes G.M."/>
            <person name="Lavrichenko K."/>
            <person name="Devanna P."/>
            <person name="Winkler S."/>
            <person name="Jermiin L.S."/>
            <person name="Skirmuntt E.C."/>
            <person name="Katzourakis A."/>
            <person name="Burkitt-Gray L."/>
            <person name="Ray D.A."/>
            <person name="Sullivan K.A.M."/>
            <person name="Roscito J.G."/>
            <person name="Kirilenko B.M."/>
            <person name="Davalos L.M."/>
            <person name="Corthals A.P."/>
            <person name="Power M.L."/>
            <person name="Jones G."/>
            <person name="Ransome R.D."/>
            <person name="Dechmann D.K.N."/>
            <person name="Locatelli A.G."/>
            <person name="Puechmaille S.J."/>
            <person name="Fedrigo O."/>
            <person name="Jarvis E.D."/>
            <person name="Hiller M."/>
            <person name="Vernes S.C."/>
            <person name="Myers E.W."/>
            <person name="Teeling E.C."/>
        </authorList>
    </citation>
    <scope>NUCLEOTIDE SEQUENCE [LARGE SCALE GENOMIC DNA]</scope>
    <source>
        <strain evidence="2">MRhiFer1</strain>
        <tissue evidence="2">Lung</tissue>
    </source>
</reference>
<sequence length="81" mass="9357">MEKRSLMSHLAPGLQGKLPGRLLSPLILQGALPNGNPTKTLKEPKWTTPLMKKRKTRRKRDVELYPETQLLDRSLQKNRKE</sequence>
<evidence type="ECO:0000313" key="2">
    <source>
        <dbReference type="EMBL" id="KAF6306090.1"/>
    </source>
</evidence>
<dbReference type="Proteomes" id="UP000585614">
    <property type="component" value="Unassembled WGS sequence"/>
</dbReference>
<gene>
    <name evidence="2" type="ORF">mRhiFer1_004063</name>
</gene>
<name>A0A7J7TZR2_RHIFE</name>
<keyword evidence="2" id="KW-0489">Methyltransferase</keyword>
<proteinExistence type="predicted"/>
<evidence type="ECO:0000256" key="1">
    <source>
        <dbReference type="SAM" id="MobiDB-lite"/>
    </source>
</evidence>
<organism evidence="2 3">
    <name type="scientific">Rhinolophus ferrumequinum</name>
    <name type="common">Greater horseshoe bat</name>
    <dbReference type="NCBI Taxonomy" id="59479"/>
    <lineage>
        <taxon>Eukaryota</taxon>
        <taxon>Metazoa</taxon>
        <taxon>Chordata</taxon>
        <taxon>Craniata</taxon>
        <taxon>Vertebrata</taxon>
        <taxon>Euteleostomi</taxon>
        <taxon>Mammalia</taxon>
        <taxon>Eutheria</taxon>
        <taxon>Laurasiatheria</taxon>
        <taxon>Chiroptera</taxon>
        <taxon>Yinpterochiroptera</taxon>
        <taxon>Rhinolophoidea</taxon>
        <taxon>Rhinolophidae</taxon>
        <taxon>Rhinolophinae</taxon>
        <taxon>Rhinolophus</taxon>
    </lineage>
</organism>
<dbReference type="GO" id="GO:0032259">
    <property type="term" value="P:methylation"/>
    <property type="evidence" value="ECO:0007669"/>
    <property type="project" value="UniProtKB-KW"/>
</dbReference>
<dbReference type="GO" id="GO:0008168">
    <property type="term" value="F:methyltransferase activity"/>
    <property type="evidence" value="ECO:0007669"/>
    <property type="project" value="UniProtKB-KW"/>
</dbReference>
<dbReference type="EMBL" id="JACAGC010000017">
    <property type="protein sequence ID" value="KAF6306090.1"/>
    <property type="molecule type" value="Genomic_DNA"/>
</dbReference>
<accession>A0A7J7TZR2</accession>
<keyword evidence="2" id="KW-0808">Transferase</keyword>